<reference evidence="4" key="1">
    <citation type="submission" date="2023-07" db="EMBL/GenBank/DDBJ databases">
        <title>30 novel species of actinomycetes from the DSMZ collection.</title>
        <authorList>
            <person name="Nouioui I."/>
        </authorList>
    </citation>
    <scope>NUCLEOTIDE SEQUENCE [LARGE SCALE GENOMIC DNA]</scope>
    <source>
        <strain evidence="4">DSM 41921</strain>
    </source>
</reference>
<keyword evidence="4" id="KW-1185">Reference proteome</keyword>
<dbReference type="PANTHER" id="PTHR46553">
    <property type="entry name" value="ADENINE NUCLEOTIDE ALPHA HYDROLASES-LIKE SUPERFAMILY PROTEIN"/>
    <property type="match status" value="1"/>
</dbReference>
<dbReference type="PANTHER" id="PTHR46553:SF3">
    <property type="entry name" value="ADENINE NUCLEOTIDE ALPHA HYDROLASES-LIKE SUPERFAMILY PROTEIN"/>
    <property type="match status" value="1"/>
</dbReference>
<evidence type="ECO:0000313" key="3">
    <source>
        <dbReference type="EMBL" id="MDT0386644.1"/>
    </source>
</evidence>
<gene>
    <name evidence="3" type="ORF">RM641_04335</name>
</gene>
<feature type="domain" description="UspA" evidence="2">
    <location>
        <begin position="152"/>
        <end position="290"/>
    </location>
</feature>
<sequence length="292" mass="31035">MDLPIVVGVDGSESSLRAVDWAADEAALREVPLHVLYASLWERYEQAVFPMAPERLERLLTDVLVTAAARRARRRVPGMRVTTEVVAAGPVPVLRRAAGKASALIVGDRGRGGAGELLLGSVGPAVAGRADGPVVVVRGDAGRQGAPRGQGRRVVLGVPGEPDSTRAARFALREAARRRVPLEAVRAWHRPAPEATDFPLFTGEPADAYRQRAAETLDAVLRGPAGEHPEVEVHRRIVEGHARIALLDASADADLLVIGARHPHGRFGLHIGRVTHGVLHQAGCPVAVVPEP</sequence>
<dbReference type="Proteomes" id="UP001183586">
    <property type="component" value="Unassembled WGS sequence"/>
</dbReference>
<protein>
    <submittedName>
        <fullName evidence="3">Universal stress protein</fullName>
    </submittedName>
</protein>
<dbReference type="Pfam" id="PF00582">
    <property type="entry name" value="Usp"/>
    <property type="match status" value="2"/>
</dbReference>
<dbReference type="Gene3D" id="3.40.50.620">
    <property type="entry name" value="HUPs"/>
    <property type="match status" value="2"/>
</dbReference>
<proteinExistence type="inferred from homology"/>
<comment type="similarity">
    <text evidence="1">Belongs to the universal stress protein A family.</text>
</comment>
<dbReference type="PRINTS" id="PR01438">
    <property type="entry name" value="UNVRSLSTRESS"/>
</dbReference>
<evidence type="ECO:0000259" key="2">
    <source>
        <dbReference type="Pfam" id="PF00582"/>
    </source>
</evidence>
<name>A0ABU2P4U2_9ACTN</name>
<accession>A0ABU2P4U2</accession>
<dbReference type="InterPro" id="IPR006015">
    <property type="entry name" value="Universal_stress_UspA"/>
</dbReference>
<feature type="domain" description="UspA" evidence="2">
    <location>
        <begin position="5"/>
        <end position="138"/>
    </location>
</feature>
<evidence type="ECO:0000256" key="1">
    <source>
        <dbReference type="ARBA" id="ARBA00008791"/>
    </source>
</evidence>
<comment type="caution">
    <text evidence="3">The sequence shown here is derived from an EMBL/GenBank/DDBJ whole genome shotgun (WGS) entry which is preliminary data.</text>
</comment>
<dbReference type="InterPro" id="IPR006016">
    <property type="entry name" value="UspA"/>
</dbReference>
<dbReference type="EMBL" id="JAVREU010000001">
    <property type="protein sequence ID" value="MDT0386644.1"/>
    <property type="molecule type" value="Genomic_DNA"/>
</dbReference>
<evidence type="ECO:0000313" key="4">
    <source>
        <dbReference type="Proteomes" id="UP001183586"/>
    </source>
</evidence>
<organism evidence="3 4">
    <name type="scientific">Streptomyces dubilierae</name>
    <dbReference type="NCBI Taxonomy" id="3075533"/>
    <lineage>
        <taxon>Bacteria</taxon>
        <taxon>Bacillati</taxon>
        <taxon>Actinomycetota</taxon>
        <taxon>Actinomycetes</taxon>
        <taxon>Kitasatosporales</taxon>
        <taxon>Streptomycetaceae</taxon>
        <taxon>Streptomyces</taxon>
    </lineage>
</organism>
<dbReference type="SUPFAM" id="SSF52402">
    <property type="entry name" value="Adenine nucleotide alpha hydrolases-like"/>
    <property type="match status" value="2"/>
</dbReference>
<dbReference type="RefSeq" id="WP_311679081.1">
    <property type="nucleotide sequence ID" value="NZ_JAVREU010000001.1"/>
</dbReference>
<dbReference type="InterPro" id="IPR014729">
    <property type="entry name" value="Rossmann-like_a/b/a_fold"/>
</dbReference>